<gene>
    <name evidence="1" type="ORF">PCLFYP37_02819</name>
</gene>
<name>A0A6N3ET33_9BACT</name>
<evidence type="ECO:0008006" key="2">
    <source>
        <dbReference type="Google" id="ProtNLM"/>
    </source>
</evidence>
<protein>
    <recommendedName>
        <fullName evidence="2">Glycosyl transferase family 2</fullName>
    </recommendedName>
</protein>
<sequence length="238" mass="27026">MKSLQVITPVKDSIDFTLETIRAVLSSETSVPFTYTVYNDFSTVENTLRLEQASKELGFNLVNLSDLTNHPSPNYLLVLQTARREALAADAGLLIVESDVVVKSNTLQGLFDGAVQRPDCAIAAAVTTDEDGLINYPYLHARGRENQVYPEKKHCSFCCSLLTPKFLGQFDFGQLDPTKNWYDVTISHEALKAGFRNYLFTTLPVWHRPHGSRPWKQLKYKNPLKYYWLKFTKGLDKI</sequence>
<dbReference type="EMBL" id="CACRUT010000016">
    <property type="protein sequence ID" value="VYU41733.1"/>
    <property type="molecule type" value="Genomic_DNA"/>
</dbReference>
<evidence type="ECO:0000313" key="1">
    <source>
        <dbReference type="EMBL" id="VYU41733.1"/>
    </source>
</evidence>
<dbReference type="RefSeq" id="WP_412442973.1">
    <property type="nucleotide sequence ID" value="NZ_CACRUT010000016.1"/>
</dbReference>
<dbReference type="Gene3D" id="3.90.550.10">
    <property type="entry name" value="Spore Coat Polysaccharide Biosynthesis Protein SpsA, Chain A"/>
    <property type="match status" value="1"/>
</dbReference>
<dbReference type="AlphaFoldDB" id="A0A6N3ET33"/>
<reference evidence="1" key="1">
    <citation type="submission" date="2019-11" db="EMBL/GenBank/DDBJ databases">
        <authorList>
            <person name="Feng L."/>
        </authorList>
    </citation>
    <scope>NUCLEOTIDE SEQUENCE</scope>
    <source>
        <strain evidence="1">PclaraLFYP37</strain>
    </source>
</reference>
<accession>A0A6N3ET33</accession>
<organism evidence="1">
    <name type="scientific">Paraprevotella clara</name>
    <dbReference type="NCBI Taxonomy" id="454154"/>
    <lineage>
        <taxon>Bacteria</taxon>
        <taxon>Pseudomonadati</taxon>
        <taxon>Bacteroidota</taxon>
        <taxon>Bacteroidia</taxon>
        <taxon>Bacteroidales</taxon>
        <taxon>Prevotellaceae</taxon>
        <taxon>Paraprevotella</taxon>
    </lineage>
</organism>
<dbReference type="InterPro" id="IPR029044">
    <property type="entry name" value="Nucleotide-diphossugar_trans"/>
</dbReference>
<proteinExistence type="predicted"/>
<dbReference type="SUPFAM" id="SSF53448">
    <property type="entry name" value="Nucleotide-diphospho-sugar transferases"/>
    <property type="match status" value="1"/>
</dbReference>